<protein>
    <submittedName>
        <fullName evidence="1">Uncharacterized protein</fullName>
    </submittedName>
</protein>
<dbReference type="EMBL" id="LAVV01010165">
    <property type="protein sequence ID" value="KNZ49460.1"/>
    <property type="molecule type" value="Genomic_DNA"/>
</dbReference>
<gene>
    <name evidence="1" type="ORF">VP01_49g5</name>
</gene>
<dbReference type="AlphaFoldDB" id="A0A0L6UNQ9"/>
<evidence type="ECO:0000313" key="2">
    <source>
        <dbReference type="Proteomes" id="UP000037035"/>
    </source>
</evidence>
<sequence length="147" mass="16211">MCKFNEFGCARKIYCYDTGMELIGVPVMDVTFQKHQRRTQLNLLLAQPPGKVAAEDSAPQAWSNSPTLCMTPSGSQRTPGNLSMQHNHQIGASNELAIGVELGSHLDTAGTRLEDLGVHQNSPQIWQLSKFFFAVLCPFFGLPFVKT</sequence>
<proteinExistence type="predicted"/>
<accession>A0A0L6UNQ9</accession>
<evidence type="ECO:0000313" key="1">
    <source>
        <dbReference type="EMBL" id="KNZ49460.1"/>
    </source>
</evidence>
<comment type="caution">
    <text evidence="1">The sequence shown here is derived from an EMBL/GenBank/DDBJ whole genome shotgun (WGS) entry which is preliminary data.</text>
</comment>
<dbReference type="Proteomes" id="UP000037035">
    <property type="component" value="Unassembled WGS sequence"/>
</dbReference>
<reference evidence="1 2" key="1">
    <citation type="submission" date="2015-08" db="EMBL/GenBank/DDBJ databases">
        <title>Next Generation Sequencing and Analysis of the Genome of Puccinia sorghi L Schw, the Causal Agent of Maize Common Rust.</title>
        <authorList>
            <person name="Rochi L."/>
            <person name="Burguener G."/>
            <person name="Darino M."/>
            <person name="Turjanski A."/>
            <person name="Kreff E."/>
            <person name="Dieguez M.J."/>
            <person name="Sacco F."/>
        </authorList>
    </citation>
    <scope>NUCLEOTIDE SEQUENCE [LARGE SCALE GENOMIC DNA]</scope>
    <source>
        <strain evidence="1 2">RO10H11247</strain>
    </source>
</reference>
<name>A0A0L6UNQ9_9BASI</name>
<organism evidence="1 2">
    <name type="scientific">Puccinia sorghi</name>
    <dbReference type="NCBI Taxonomy" id="27349"/>
    <lineage>
        <taxon>Eukaryota</taxon>
        <taxon>Fungi</taxon>
        <taxon>Dikarya</taxon>
        <taxon>Basidiomycota</taxon>
        <taxon>Pucciniomycotina</taxon>
        <taxon>Pucciniomycetes</taxon>
        <taxon>Pucciniales</taxon>
        <taxon>Pucciniaceae</taxon>
        <taxon>Puccinia</taxon>
    </lineage>
</organism>
<dbReference type="VEuPathDB" id="FungiDB:VP01_49g5"/>
<keyword evidence="2" id="KW-1185">Reference proteome</keyword>